<dbReference type="RefSeq" id="WP_042954143.1">
    <property type="nucleotide sequence ID" value="NZ_LDKM01000219.1"/>
</dbReference>
<accession>A0A3M5D8J1</accession>
<feature type="domain" description="Extensin-like C-terminal" evidence="1">
    <location>
        <begin position="4"/>
        <end position="48"/>
    </location>
</feature>
<protein>
    <recommendedName>
        <fullName evidence="1">Extensin-like C-terminal domain-containing protein</fullName>
    </recommendedName>
</protein>
<dbReference type="AlphaFoldDB" id="A0A3M5D8J1"/>
<dbReference type="Pfam" id="PF06904">
    <property type="entry name" value="Extensin-like_C"/>
    <property type="match status" value="1"/>
</dbReference>
<evidence type="ECO:0000259" key="1">
    <source>
        <dbReference type="Pfam" id="PF06904"/>
    </source>
</evidence>
<feature type="non-terminal residue" evidence="2">
    <location>
        <position position="1"/>
    </location>
</feature>
<evidence type="ECO:0000313" key="3">
    <source>
        <dbReference type="Proteomes" id="UP000270834"/>
    </source>
</evidence>
<evidence type="ECO:0000313" key="2">
    <source>
        <dbReference type="EMBL" id="RMS45924.1"/>
    </source>
</evidence>
<dbReference type="EMBL" id="RBSQ01001281">
    <property type="protein sequence ID" value="RMS45924.1"/>
    <property type="molecule type" value="Genomic_DNA"/>
</dbReference>
<proteinExistence type="predicted"/>
<organism evidence="2 3">
    <name type="scientific">Pseudomonas aeruginosa</name>
    <dbReference type="NCBI Taxonomy" id="287"/>
    <lineage>
        <taxon>Bacteria</taxon>
        <taxon>Pseudomonadati</taxon>
        <taxon>Pseudomonadota</taxon>
        <taxon>Gammaproteobacteria</taxon>
        <taxon>Pseudomonadales</taxon>
        <taxon>Pseudomonadaceae</taxon>
        <taxon>Pseudomonas</taxon>
    </lineage>
</organism>
<gene>
    <name evidence="2" type="ORF">ALP65_04108</name>
</gene>
<dbReference type="InterPro" id="IPR009683">
    <property type="entry name" value="Extensin-like_C"/>
</dbReference>
<reference evidence="2 3" key="1">
    <citation type="submission" date="2018-08" db="EMBL/GenBank/DDBJ databases">
        <title>Recombination of ecologically and evolutionarily significant loci maintains genetic cohesion in the Pseudomonas syringae species complex.</title>
        <authorList>
            <person name="Dillon M."/>
            <person name="Thakur S."/>
            <person name="Almeida R.N.D."/>
            <person name="Weir B.S."/>
            <person name="Guttman D.S."/>
        </authorList>
    </citation>
    <scope>NUCLEOTIDE SEQUENCE [LARGE SCALE GENOMIC DNA]</scope>
    <source>
        <strain evidence="2 3">ICMP 7846</strain>
    </source>
</reference>
<name>A0A3M5D8J1_PSEAI</name>
<comment type="caution">
    <text evidence="2">The sequence shown here is derived from an EMBL/GenBank/DDBJ whole genome shotgun (WGS) entry which is preliminary data.</text>
</comment>
<dbReference type="Proteomes" id="UP000270834">
    <property type="component" value="Unassembled WGS sequence"/>
</dbReference>
<sequence>ADQGADGRFLRRVRDGACASFNAVLGPDYNAAHRDHFHLDMGLWKVCR</sequence>